<keyword evidence="8" id="KW-1185">Reference proteome</keyword>
<evidence type="ECO:0000256" key="2">
    <source>
        <dbReference type="ARBA" id="ARBA00022692"/>
    </source>
</evidence>
<dbReference type="EMBL" id="JAWDGP010006221">
    <property type="protein sequence ID" value="KAK3745464.1"/>
    <property type="molecule type" value="Genomic_DNA"/>
</dbReference>
<dbReference type="InterPro" id="IPR029673">
    <property type="entry name" value="TMEM179"/>
</dbReference>
<dbReference type="InterPro" id="IPR059010">
    <property type="entry name" value="TMEM179-179B"/>
</dbReference>
<comment type="similarity">
    <text evidence="5">Belongs to the TMEM179 family.</text>
</comment>
<dbReference type="Proteomes" id="UP001283361">
    <property type="component" value="Unassembled WGS sequence"/>
</dbReference>
<evidence type="ECO:0000313" key="8">
    <source>
        <dbReference type="Proteomes" id="UP001283361"/>
    </source>
</evidence>
<feature type="transmembrane region" description="Helical" evidence="6">
    <location>
        <begin position="20"/>
        <end position="46"/>
    </location>
</feature>
<feature type="transmembrane region" description="Helical" evidence="6">
    <location>
        <begin position="182"/>
        <end position="202"/>
    </location>
</feature>
<dbReference type="AlphaFoldDB" id="A0AAE1CYQ6"/>
<keyword evidence="3 6" id="KW-1133">Transmembrane helix</keyword>
<evidence type="ECO:0000313" key="7">
    <source>
        <dbReference type="EMBL" id="KAK3745464.1"/>
    </source>
</evidence>
<protein>
    <submittedName>
        <fullName evidence="7">Uncharacterized protein</fullName>
    </submittedName>
</protein>
<feature type="transmembrane region" description="Helical" evidence="6">
    <location>
        <begin position="67"/>
        <end position="91"/>
    </location>
</feature>
<keyword evidence="4 6" id="KW-0472">Membrane</keyword>
<name>A0AAE1CYQ6_9GAST</name>
<dbReference type="PANTHER" id="PTHR31872">
    <property type="entry name" value="TRANSMEMBRANE PROTEIN 179"/>
    <property type="match status" value="1"/>
</dbReference>
<proteinExistence type="inferred from homology"/>
<keyword evidence="2 6" id="KW-0812">Transmembrane</keyword>
<organism evidence="7 8">
    <name type="scientific">Elysia crispata</name>
    <name type="common">lettuce slug</name>
    <dbReference type="NCBI Taxonomy" id="231223"/>
    <lineage>
        <taxon>Eukaryota</taxon>
        <taxon>Metazoa</taxon>
        <taxon>Spiralia</taxon>
        <taxon>Lophotrochozoa</taxon>
        <taxon>Mollusca</taxon>
        <taxon>Gastropoda</taxon>
        <taxon>Heterobranchia</taxon>
        <taxon>Euthyneura</taxon>
        <taxon>Panpulmonata</taxon>
        <taxon>Sacoglossa</taxon>
        <taxon>Placobranchoidea</taxon>
        <taxon>Plakobranchidae</taxon>
        <taxon>Elysia</taxon>
    </lineage>
</organism>
<evidence type="ECO:0000256" key="6">
    <source>
        <dbReference type="SAM" id="Phobius"/>
    </source>
</evidence>
<evidence type="ECO:0000256" key="3">
    <source>
        <dbReference type="ARBA" id="ARBA00022989"/>
    </source>
</evidence>
<comment type="subcellular location">
    <subcellularLocation>
        <location evidence="1">Membrane</location>
        <topology evidence="1">Multi-pass membrane protein</topology>
    </subcellularLocation>
</comment>
<gene>
    <name evidence="7" type="ORF">RRG08_046122</name>
</gene>
<reference evidence="7" key="1">
    <citation type="journal article" date="2023" name="G3 (Bethesda)">
        <title>A reference genome for the long-term kleptoplast-retaining sea slug Elysia crispata morphotype clarki.</title>
        <authorList>
            <person name="Eastman K.E."/>
            <person name="Pendleton A.L."/>
            <person name="Shaikh M.A."/>
            <person name="Suttiyut T."/>
            <person name="Ogas R."/>
            <person name="Tomko P."/>
            <person name="Gavelis G."/>
            <person name="Widhalm J.R."/>
            <person name="Wisecaver J.H."/>
        </authorList>
    </citation>
    <scope>NUCLEOTIDE SEQUENCE</scope>
    <source>
        <strain evidence="7">ECLA1</strain>
    </source>
</reference>
<sequence>MVQDDAVPEFYPDWATERRVSIFGMICCAALIFISFFIFVPISILMETTGGYCLLYADTYGYGASSICRFTISCSVILLIICVLRLGIYAYKFFNLKENYFINALASWFSLYGVHIVVVIVDTILLLLLLVTACLVSAGTSHLCNSMFGNRNKCFFNNFGVILPDEMVNQSFKKALAIAEGAVWLLFVLWLLVVIFEVVVAYKKKTYKPLLERIRQPIRRSK</sequence>
<dbReference type="Pfam" id="PF26158">
    <property type="entry name" value="Claudin_TMEM179-179B"/>
    <property type="match status" value="1"/>
</dbReference>
<evidence type="ECO:0000256" key="1">
    <source>
        <dbReference type="ARBA" id="ARBA00004141"/>
    </source>
</evidence>
<dbReference type="PANTHER" id="PTHR31872:SF4">
    <property type="entry name" value="TRANSMEMBRANE PROTEIN 179"/>
    <property type="match status" value="1"/>
</dbReference>
<accession>A0AAE1CYQ6</accession>
<evidence type="ECO:0000256" key="4">
    <source>
        <dbReference type="ARBA" id="ARBA00023136"/>
    </source>
</evidence>
<feature type="transmembrane region" description="Helical" evidence="6">
    <location>
        <begin position="111"/>
        <end position="138"/>
    </location>
</feature>
<comment type="caution">
    <text evidence="7">The sequence shown here is derived from an EMBL/GenBank/DDBJ whole genome shotgun (WGS) entry which is preliminary data.</text>
</comment>
<evidence type="ECO:0000256" key="5">
    <source>
        <dbReference type="ARBA" id="ARBA00093776"/>
    </source>
</evidence>